<keyword evidence="2" id="KW-0677">Repeat</keyword>
<gene>
    <name evidence="5" type="ORF">CC86DRAFT_171538</name>
</gene>
<dbReference type="InterPro" id="IPR007111">
    <property type="entry name" value="NACHT_NTPase"/>
</dbReference>
<dbReference type="Proteomes" id="UP000799424">
    <property type="component" value="Unassembled WGS sequence"/>
</dbReference>
<dbReference type="PANTHER" id="PTHR10622">
    <property type="entry name" value="HET DOMAIN-CONTAINING PROTEIN"/>
    <property type="match status" value="1"/>
</dbReference>
<sequence length="936" mass="104806">MRLLSYGEDGCLTITNFNDDAIPEYAILSHTWGEDAEEVVFADLAQGGGKHKTGYKKICFCGEQAQQDGLQYFWVDTCCIDKTDKAELSLAIQSMFRWYQHATKCYVYLSDVSTKKRKADSIPTEFTWEPAFRSSRWFTRGWTLQELLAPSKAEFYSLEWEKLGDKLLLKSLIHKITSISCKALDGAPLSQFSINERLRWIVHRHTTLPEDKAYSLLGVVDVDLAPCYGEGVDGAFKRLHDEINKTKQCIQDLCGTDPRNDKKRIEDTKGGLLRDSYRWVLHNDSFRRWHKDSQSCLLWVKGDPGKGKTMLLCGIIDELQAPSAITKTNTVSYFFCQATDARINSATAVLRGLLYMLVKQQPSLASHVRKKYDEAGKNMFEDANAWVALAEIFADVLRDSSLTTTYLIVDALDECVTDRPKLLNFIAKQSSVSSHVNWIVSSRNWPDIEAQLERAGHKARISLELNAESVAAAVAVFIQLKVDQLAQEKQYKAEVRDAVLQHLTTNANNTFLWVALVCQELQKTANRHVLRKLAVFPPGLDDLYKRMMQQMSQSDDAETCRCVLALSAILYRPVTISELVALVDQLKDLDNLKLVREIVGFCGSFLTLQEDTVYFVHQSAKDFLFAHARHEVFPDGSEAVHRIIFLRSLAILSETLCRDMFSLEAPGYPIENVQLSEADPFAVSRYPCISWIDHLCDSKPKSLADGVGSLQVIGAVNEFLREKFLYWLEGLSLCKSVGNGVILIEKLWSLVQETCDQDGLSQLVQDAWRFIMYHKGVIEGYPLQTYASALLFSPPGSLIRHLFQREAPEGVCILPTLSDGWSACLQTLEGHSDWVSSVAFSHDSTRLASASGDSTVKIWDASSGACLQTLEGHSDWVSSVAFSHDSTRLASASATAPSRSGTPAAARACRRSRAMAVGSDRLLLSLSLRRCTLIRL</sequence>
<dbReference type="SUPFAM" id="SSF50978">
    <property type="entry name" value="WD40 repeat-like"/>
    <property type="match status" value="1"/>
</dbReference>
<dbReference type="InterPro" id="IPR027417">
    <property type="entry name" value="P-loop_NTPase"/>
</dbReference>
<dbReference type="Pfam" id="PF06985">
    <property type="entry name" value="HET"/>
    <property type="match status" value="1"/>
</dbReference>
<dbReference type="InterPro" id="IPR056884">
    <property type="entry name" value="NPHP3-like_N"/>
</dbReference>
<evidence type="ECO:0000256" key="1">
    <source>
        <dbReference type="ARBA" id="ARBA00022574"/>
    </source>
</evidence>
<evidence type="ECO:0000256" key="2">
    <source>
        <dbReference type="ARBA" id="ARBA00022737"/>
    </source>
</evidence>
<dbReference type="Gene3D" id="3.40.50.300">
    <property type="entry name" value="P-loop containing nucleotide triphosphate hydrolases"/>
    <property type="match status" value="1"/>
</dbReference>
<dbReference type="Gene3D" id="2.130.10.10">
    <property type="entry name" value="YVTN repeat-like/Quinoprotein amine dehydrogenase"/>
    <property type="match status" value="1"/>
</dbReference>
<reference evidence="5" key="1">
    <citation type="journal article" date="2020" name="Stud. Mycol.">
        <title>101 Dothideomycetes genomes: a test case for predicting lifestyles and emergence of pathogens.</title>
        <authorList>
            <person name="Haridas S."/>
            <person name="Albert R."/>
            <person name="Binder M."/>
            <person name="Bloem J."/>
            <person name="Labutti K."/>
            <person name="Salamov A."/>
            <person name="Andreopoulos B."/>
            <person name="Baker S."/>
            <person name="Barry K."/>
            <person name="Bills G."/>
            <person name="Bluhm B."/>
            <person name="Cannon C."/>
            <person name="Castanera R."/>
            <person name="Culley D."/>
            <person name="Daum C."/>
            <person name="Ezra D."/>
            <person name="Gonzalez J."/>
            <person name="Henrissat B."/>
            <person name="Kuo A."/>
            <person name="Liang C."/>
            <person name="Lipzen A."/>
            <person name="Lutzoni F."/>
            <person name="Magnuson J."/>
            <person name="Mondo S."/>
            <person name="Nolan M."/>
            <person name="Ohm R."/>
            <person name="Pangilinan J."/>
            <person name="Park H.-J."/>
            <person name="Ramirez L."/>
            <person name="Alfaro M."/>
            <person name="Sun H."/>
            <person name="Tritt A."/>
            <person name="Yoshinaga Y."/>
            <person name="Zwiers L.-H."/>
            <person name="Turgeon B."/>
            <person name="Goodwin S."/>
            <person name="Spatafora J."/>
            <person name="Crous P."/>
            <person name="Grigoriev I."/>
        </authorList>
    </citation>
    <scope>NUCLEOTIDE SEQUENCE</scope>
    <source>
        <strain evidence="5">CBS 113818</strain>
    </source>
</reference>
<proteinExistence type="predicted"/>
<dbReference type="InterPro" id="IPR036322">
    <property type="entry name" value="WD40_repeat_dom_sf"/>
</dbReference>
<name>A0A6A6ZBN4_9PLEO</name>
<dbReference type="AlphaFoldDB" id="A0A6A6ZBN4"/>
<dbReference type="Pfam" id="PF00400">
    <property type="entry name" value="WD40"/>
    <property type="match status" value="2"/>
</dbReference>
<dbReference type="Pfam" id="PF24883">
    <property type="entry name" value="NPHP3_N"/>
    <property type="match status" value="1"/>
</dbReference>
<dbReference type="FunFam" id="3.40.50.300:FF:001638">
    <property type="entry name" value="NACHT and WD40 domain protein"/>
    <property type="match status" value="1"/>
</dbReference>
<keyword evidence="1 3" id="KW-0853">WD repeat</keyword>
<dbReference type="InterPro" id="IPR015943">
    <property type="entry name" value="WD40/YVTN_repeat-like_dom_sf"/>
</dbReference>
<dbReference type="PROSITE" id="PS50082">
    <property type="entry name" value="WD_REPEATS_2"/>
    <property type="match status" value="1"/>
</dbReference>
<dbReference type="PROSITE" id="PS50294">
    <property type="entry name" value="WD_REPEATS_REGION"/>
    <property type="match status" value="1"/>
</dbReference>
<feature type="repeat" description="WD" evidence="3">
    <location>
        <begin position="828"/>
        <end position="869"/>
    </location>
</feature>
<evidence type="ECO:0000256" key="3">
    <source>
        <dbReference type="PROSITE-ProRule" id="PRU00221"/>
    </source>
</evidence>
<dbReference type="PROSITE" id="PS50837">
    <property type="entry name" value="NACHT"/>
    <property type="match status" value="1"/>
</dbReference>
<dbReference type="PANTHER" id="PTHR10622:SF13">
    <property type="entry name" value="NACHT DOMAIN-CONTAINING PROTEIN"/>
    <property type="match status" value="1"/>
</dbReference>
<organism evidence="5 6">
    <name type="scientific">Ophiobolus disseminans</name>
    <dbReference type="NCBI Taxonomy" id="1469910"/>
    <lineage>
        <taxon>Eukaryota</taxon>
        <taxon>Fungi</taxon>
        <taxon>Dikarya</taxon>
        <taxon>Ascomycota</taxon>
        <taxon>Pezizomycotina</taxon>
        <taxon>Dothideomycetes</taxon>
        <taxon>Pleosporomycetidae</taxon>
        <taxon>Pleosporales</taxon>
        <taxon>Pleosporineae</taxon>
        <taxon>Phaeosphaeriaceae</taxon>
        <taxon>Ophiobolus</taxon>
    </lineage>
</organism>
<feature type="domain" description="NACHT" evidence="4">
    <location>
        <begin position="296"/>
        <end position="519"/>
    </location>
</feature>
<dbReference type="EMBL" id="MU006261">
    <property type="protein sequence ID" value="KAF2818109.1"/>
    <property type="molecule type" value="Genomic_DNA"/>
</dbReference>
<keyword evidence="6" id="KW-1185">Reference proteome</keyword>
<protein>
    <submittedName>
        <fullName evidence="5">HET-domain-containing protein</fullName>
    </submittedName>
</protein>
<dbReference type="SMART" id="SM00320">
    <property type="entry name" value="WD40"/>
    <property type="match status" value="2"/>
</dbReference>
<evidence type="ECO:0000313" key="6">
    <source>
        <dbReference type="Proteomes" id="UP000799424"/>
    </source>
</evidence>
<dbReference type="InterPro" id="IPR019775">
    <property type="entry name" value="WD40_repeat_CS"/>
</dbReference>
<dbReference type="InterPro" id="IPR001680">
    <property type="entry name" value="WD40_rpt"/>
</dbReference>
<dbReference type="InterPro" id="IPR010730">
    <property type="entry name" value="HET"/>
</dbReference>
<evidence type="ECO:0000259" key="4">
    <source>
        <dbReference type="PROSITE" id="PS50837"/>
    </source>
</evidence>
<accession>A0A6A6ZBN4</accession>
<evidence type="ECO:0000313" key="5">
    <source>
        <dbReference type="EMBL" id="KAF2818109.1"/>
    </source>
</evidence>
<dbReference type="OrthoDB" id="538223at2759"/>
<dbReference type="PROSITE" id="PS00678">
    <property type="entry name" value="WD_REPEATS_1"/>
    <property type="match status" value="1"/>
</dbReference>